<gene>
    <name evidence="1" type="ORF">FYJ80_05755</name>
</gene>
<name>A0A7X2PCD4_9SPIO</name>
<evidence type="ECO:0000313" key="1">
    <source>
        <dbReference type="EMBL" id="MSU06284.1"/>
    </source>
</evidence>
<keyword evidence="2" id="KW-1185">Reference proteome</keyword>
<comment type="caution">
    <text evidence="1">The sequence shown here is derived from an EMBL/GenBank/DDBJ whole genome shotgun (WGS) entry which is preliminary data.</text>
</comment>
<evidence type="ECO:0000313" key="2">
    <source>
        <dbReference type="Proteomes" id="UP000460549"/>
    </source>
</evidence>
<dbReference type="EMBL" id="VUNN01000009">
    <property type="protein sequence ID" value="MSU06284.1"/>
    <property type="molecule type" value="Genomic_DNA"/>
</dbReference>
<accession>A0A7X2PCD4</accession>
<dbReference type="RefSeq" id="WP_154425260.1">
    <property type="nucleotide sequence ID" value="NZ_VUNN01000009.1"/>
</dbReference>
<reference evidence="1 2" key="1">
    <citation type="submission" date="2019-08" db="EMBL/GenBank/DDBJ databases">
        <title>In-depth cultivation of the pig gut microbiome towards novel bacterial diversity and tailored functional studies.</title>
        <authorList>
            <person name="Wylensek D."/>
            <person name="Hitch T.C.A."/>
            <person name="Clavel T."/>
        </authorList>
    </citation>
    <scope>NUCLEOTIDE SEQUENCE [LARGE SCALE GENOMIC DNA]</scope>
    <source>
        <strain evidence="1 2">NM-380-WT-3C1</strain>
    </source>
</reference>
<sequence length="239" mass="26877">MDTLKSCNYRECYKKQFAQGISFIEKGEVNFPKLSDECEVFMTLGNSCQSEIAFIGKDFPCDEDKNAIRTYTSEACLNGYIVTLRSLFGSTYSALNGAFISGGRVRVIADMGLSLALKKYRYLISSVLINDGQILSPFEPDIASSRETARLCDSLIESIPLIVFFSFTKREYILACNALDRGSDIVIHRNALKYKYARRLVVEGAIVTDSFSDLLIRCGKTPNGYLYFDKDKNPLFLKI</sequence>
<proteinExistence type="predicted"/>
<protein>
    <submittedName>
        <fullName evidence="1">Uncharacterized protein</fullName>
    </submittedName>
</protein>
<organism evidence="1 2">
    <name type="scientific">Bullifex porci</name>
    <dbReference type="NCBI Taxonomy" id="2606638"/>
    <lineage>
        <taxon>Bacteria</taxon>
        <taxon>Pseudomonadati</taxon>
        <taxon>Spirochaetota</taxon>
        <taxon>Spirochaetia</taxon>
        <taxon>Spirochaetales</taxon>
        <taxon>Spirochaetaceae</taxon>
        <taxon>Bullifex</taxon>
    </lineage>
</organism>
<dbReference type="AlphaFoldDB" id="A0A7X2PCD4"/>
<dbReference type="Proteomes" id="UP000460549">
    <property type="component" value="Unassembled WGS sequence"/>
</dbReference>